<evidence type="ECO:0000256" key="16">
    <source>
        <dbReference type="ARBA" id="ARBA00047899"/>
    </source>
</evidence>
<evidence type="ECO:0000256" key="8">
    <source>
        <dbReference type="ARBA" id="ARBA00022527"/>
    </source>
</evidence>
<evidence type="ECO:0000256" key="18">
    <source>
        <dbReference type="ARBA" id="ARBA00068838"/>
    </source>
</evidence>
<evidence type="ECO:0000313" key="21">
    <source>
        <dbReference type="EMBL" id="PSK60591.1"/>
    </source>
</evidence>
<keyword evidence="12" id="KW-0418">Kinase</keyword>
<evidence type="ECO:0000256" key="13">
    <source>
        <dbReference type="ARBA" id="ARBA00022801"/>
    </source>
</evidence>
<evidence type="ECO:0000256" key="4">
    <source>
        <dbReference type="ARBA" id="ARBA00012513"/>
    </source>
</evidence>
<keyword evidence="7" id="KW-0690">Ribosome biogenesis</keyword>
<evidence type="ECO:0000256" key="15">
    <source>
        <dbReference type="ARBA" id="ARBA00022842"/>
    </source>
</evidence>
<dbReference type="GO" id="GO:0005524">
    <property type="term" value="F:ATP binding"/>
    <property type="evidence" value="ECO:0007669"/>
    <property type="project" value="UniProtKB-KW"/>
</dbReference>
<dbReference type="GO" id="GO:0016787">
    <property type="term" value="F:hydrolase activity"/>
    <property type="evidence" value="ECO:0007669"/>
    <property type="project" value="UniProtKB-KW"/>
</dbReference>
<keyword evidence="8" id="KW-0723">Serine/threonine-protein kinase</keyword>
<keyword evidence="9" id="KW-0808">Transferase</keyword>
<protein>
    <recommendedName>
        <fullName evidence="5">Serine/threonine-protein kinase RIO1</fullName>
        <ecNumber evidence="4">2.7.11.1</ecNumber>
    </recommendedName>
    <alternativeName>
        <fullName evidence="18">Serine/threonine-protein kinase rio1</fullName>
    </alternativeName>
</protein>
<comment type="subcellular location">
    <subcellularLocation>
        <location evidence="2">Cytoplasm</location>
    </subcellularLocation>
</comment>
<evidence type="ECO:0000256" key="12">
    <source>
        <dbReference type="ARBA" id="ARBA00022777"/>
    </source>
</evidence>
<name>A0A2P8AJG2_9PEZI</name>
<feature type="region of interest" description="Disordered" evidence="19">
    <location>
        <begin position="1"/>
        <end position="81"/>
    </location>
</feature>
<dbReference type="InterPro" id="IPR051272">
    <property type="entry name" value="RIO-type_Ser/Thr_kinase"/>
</dbReference>
<keyword evidence="15" id="KW-0460">Magnesium</keyword>
<evidence type="ECO:0000256" key="17">
    <source>
        <dbReference type="ARBA" id="ARBA00048679"/>
    </source>
</evidence>
<proteinExistence type="inferred from homology"/>
<keyword evidence="6" id="KW-0963">Cytoplasm</keyword>
<keyword evidence="13" id="KW-0378">Hydrolase</keyword>
<keyword evidence="14" id="KW-0067">ATP-binding</keyword>
<feature type="compositionally biased region" description="Acidic residues" evidence="19">
    <location>
        <begin position="47"/>
        <end position="68"/>
    </location>
</feature>
<evidence type="ECO:0000313" key="22">
    <source>
        <dbReference type="Proteomes" id="UP000243723"/>
    </source>
</evidence>
<dbReference type="InterPro" id="IPR018934">
    <property type="entry name" value="RIO_dom"/>
</dbReference>
<evidence type="ECO:0000256" key="11">
    <source>
        <dbReference type="ARBA" id="ARBA00022741"/>
    </source>
</evidence>
<feature type="region of interest" description="Disordered" evidence="19">
    <location>
        <begin position="454"/>
        <end position="537"/>
    </location>
</feature>
<dbReference type="EMBL" id="NHZQ01000003">
    <property type="protein sequence ID" value="PSK60591.1"/>
    <property type="molecule type" value="Genomic_DNA"/>
</dbReference>
<dbReference type="Pfam" id="PF01163">
    <property type="entry name" value="RIO1"/>
    <property type="match status" value="1"/>
</dbReference>
<dbReference type="STRING" id="40998.A0A2P8AJG2"/>
<comment type="caution">
    <text evidence="21">The sequence shown here is derived from an EMBL/GenBank/DDBJ whole genome shotgun (WGS) entry which is preliminary data.</text>
</comment>
<accession>A0A2P8AJG2</accession>
<keyword evidence="11" id="KW-0547">Nucleotide-binding</keyword>
<evidence type="ECO:0000256" key="3">
    <source>
        <dbReference type="ARBA" id="ARBA00009196"/>
    </source>
</evidence>
<dbReference type="InterPro" id="IPR000687">
    <property type="entry name" value="RIO_kinase"/>
</dbReference>
<dbReference type="Proteomes" id="UP000243723">
    <property type="component" value="Unassembled WGS sequence"/>
</dbReference>
<evidence type="ECO:0000256" key="2">
    <source>
        <dbReference type="ARBA" id="ARBA00004496"/>
    </source>
</evidence>
<dbReference type="Gene3D" id="3.30.200.20">
    <property type="entry name" value="Phosphorylase Kinase, domain 1"/>
    <property type="match status" value="1"/>
</dbReference>
<keyword evidence="10" id="KW-0479">Metal-binding</keyword>
<dbReference type="AlphaFoldDB" id="A0A2P8AJG2"/>
<comment type="cofactor">
    <cofactor evidence="1">
        <name>Mg(2+)</name>
        <dbReference type="ChEBI" id="CHEBI:18420"/>
    </cofactor>
</comment>
<evidence type="ECO:0000256" key="9">
    <source>
        <dbReference type="ARBA" id="ARBA00022679"/>
    </source>
</evidence>
<comment type="catalytic activity">
    <reaction evidence="17">
        <text>L-seryl-[protein] + ATP = O-phospho-L-seryl-[protein] + ADP + H(+)</text>
        <dbReference type="Rhea" id="RHEA:17989"/>
        <dbReference type="Rhea" id="RHEA-COMP:9863"/>
        <dbReference type="Rhea" id="RHEA-COMP:11604"/>
        <dbReference type="ChEBI" id="CHEBI:15378"/>
        <dbReference type="ChEBI" id="CHEBI:29999"/>
        <dbReference type="ChEBI" id="CHEBI:30616"/>
        <dbReference type="ChEBI" id="CHEBI:83421"/>
        <dbReference type="ChEBI" id="CHEBI:456216"/>
        <dbReference type="EC" id="2.7.11.1"/>
    </reaction>
</comment>
<dbReference type="OrthoDB" id="205248at2759"/>
<evidence type="ECO:0000256" key="6">
    <source>
        <dbReference type="ARBA" id="ARBA00022490"/>
    </source>
</evidence>
<evidence type="ECO:0000256" key="1">
    <source>
        <dbReference type="ARBA" id="ARBA00001946"/>
    </source>
</evidence>
<feature type="compositionally biased region" description="Basic residues" evidence="19">
    <location>
        <begin position="524"/>
        <end position="537"/>
    </location>
</feature>
<comment type="catalytic activity">
    <reaction evidence="16">
        <text>L-threonyl-[protein] + ATP = O-phospho-L-threonyl-[protein] + ADP + H(+)</text>
        <dbReference type="Rhea" id="RHEA:46608"/>
        <dbReference type="Rhea" id="RHEA-COMP:11060"/>
        <dbReference type="Rhea" id="RHEA-COMP:11605"/>
        <dbReference type="ChEBI" id="CHEBI:15378"/>
        <dbReference type="ChEBI" id="CHEBI:30013"/>
        <dbReference type="ChEBI" id="CHEBI:30616"/>
        <dbReference type="ChEBI" id="CHEBI:61977"/>
        <dbReference type="ChEBI" id="CHEBI:456216"/>
        <dbReference type="EC" id="2.7.11.1"/>
    </reaction>
</comment>
<organism evidence="21 22">
    <name type="scientific">Elsinoe australis</name>
    <dbReference type="NCBI Taxonomy" id="40998"/>
    <lineage>
        <taxon>Eukaryota</taxon>
        <taxon>Fungi</taxon>
        <taxon>Dikarya</taxon>
        <taxon>Ascomycota</taxon>
        <taxon>Pezizomycotina</taxon>
        <taxon>Dothideomycetes</taxon>
        <taxon>Dothideomycetidae</taxon>
        <taxon>Myriangiales</taxon>
        <taxon>Elsinoaceae</taxon>
        <taxon>Elsinoe</taxon>
    </lineage>
</organism>
<evidence type="ECO:0000259" key="20">
    <source>
        <dbReference type="SMART" id="SM00090"/>
    </source>
</evidence>
<dbReference type="EC" id="2.7.11.1" evidence="4"/>
<feature type="domain" description="RIO kinase" evidence="20">
    <location>
        <begin position="121"/>
        <end position="373"/>
    </location>
</feature>
<sequence length="749" mass="85016">MEGASPSNPADGAVPPMQYDPRSGYKTDNGNEAGLDREPVEAPFGDGEFDDLEEEDDADDFFDDDFEDSSPGISTGKVGDRPAINMKARIDDQIQSLAKHTSKLRLTELETGASSKTGDKDRSDRATSEQVLDPRTRMILLQLLNRNVVSEINGVLSTGKEANVYHALTIPQEDADSEPQTLHRAIKIYKTSILVFKDRDKYVTGDFRFRKGYNKSSNRAMVKVWAEKEYRNLRIIHESGIPCPEPVSLKNHVLVMSFLGDKKGWPAPRLRDAVFSGSNDEQSQTMKDLYIQLLGYVRKMYRVCKLVHADLSEYNILYHEGKLWMIDVSQSVEHDHPRSLEFLRMDVKNVSDYFSRQGVDTLSERTVFSFVTMYQGDCDDAGMKATIDKLYEDRATGKLNEEDEAVDNEVFRQQYIPQNLDQVYDIERDAERIGKGEGDDLVYRALLANKVTDAKPNAGADGEGLAKTGDDDGSGGSDDANEDEGSEGEGSGFESENGVPRGKRFQDKDAKKEHKKAVKEEKRERRKTKIPKHVKKKMEGRSGVITLKSIHEKGDTEGADDPEAVRAMLDFFYGVERYYTNNNWGSELFHLAGLYIISDKYRVAGMKDDVLRHFRRTLVSSRRSDGSELAPVLRRLWDNLPSVEDPIFKVFFEFVVCCKSRVLRQSDMEALVMQVPGLAVKTLNVFQKWCCQPAKNRSVDGRLIPERTGVEPRVETRQWEELQCRCDEAWEKMRSPRPGRHEFDSPNLW</sequence>
<dbReference type="PROSITE" id="PS01245">
    <property type="entry name" value="RIO1"/>
    <property type="match status" value="1"/>
</dbReference>
<evidence type="ECO:0000256" key="19">
    <source>
        <dbReference type="SAM" id="MobiDB-lite"/>
    </source>
</evidence>
<feature type="region of interest" description="Disordered" evidence="19">
    <location>
        <begin position="105"/>
        <end position="131"/>
    </location>
</feature>
<evidence type="ECO:0000256" key="14">
    <source>
        <dbReference type="ARBA" id="ARBA00022840"/>
    </source>
</evidence>
<keyword evidence="22" id="KW-1185">Reference proteome</keyword>
<dbReference type="GO" id="GO:0046872">
    <property type="term" value="F:metal ion binding"/>
    <property type="evidence" value="ECO:0007669"/>
    <property type="project" value="UniProtKB-KW"/>
</dbReference>
<reference evidence="21 22" key="1">
    <citation type="submission" date="2017-05" db="EMBL/GenBank/DDBJ databases">
        <title>Draft genome sequence of Elsinoe australis.</title>
        <authorList>
            <person name="Cheng Q."/>
        </authorList>
    </citation>
    <scope>NUCLEOTIDE SEQUENCE [LARGE SCALE GENOMIC DNA]</scope>
    <source>
        <strain evidence="21 22">NL1</strain>
    </source>
</reference>
<dbReference type="FunFam" id="3.30.200.20:FF:000148">
    <property type="entry name" value="Serine/threonine-protein kinase RIO1"/>
    <property type="match status" value="1"/>
</dbReference>
<dbReference type="PANTHER" id="PTHR45723">
    <property type="entry name" value="SERINE/THREONINE-PROTEIN KINASE RIO1"/>
    <property type="match status" value="1"/>
</dbReference>
<gene>
    <name evidence="21" type="ORF">B9Z65_741</name>
</gene>
<dbReference type="Gene3D" id="1.10.510.10">
    <property type="entry name" value="Transferase(Phosphotransferase) domain 1"/>
    <property type="match status" value="1"/>
</dbReference>
<dbReference type="GO" id="GO:0004674">
    <property type="term" value="F:protein serine/threonine kinase activity"/>
    <property type="evidence" value="ECO:0007669"/>
    <property type="project" value="UniProtKB-KW"/>
</dbReference>
<evidence type="ECO:0000256" key="5">
    <source>
        <dbReference type="ARBA" id="ARBA00016038"/>
    </source>
</evidence>
<evidence type="ECO:0000256" key="10">
    <source>
        <dbReference type="ARBA" id="ARBA00022723"/>
    </source>
</evidence>
<dbReference type="InterPro" id="IPR018935">
    <property type="entry name" value="RIO_kinase_CS"/>
</dbReference>
<dbReference type="SMART" id="SM00090">
    <property type="entry name" value="RIO"/>
    <property type="match status" value="1"/>
</dbReference>
<feature type="compositionally biased region" description="Basic and acidic residues" evidence="19">
    <location>
        <begin position="504"/>
        <end position="523"/>
    </location>
</feature>
<comment type="similarity">
    <text evidence="3">Belongs to the protein kinase superfamily. RIO-type Ser/Thr kinase family.</text>
</comment>
<feature type="compositionally biased region" description="Basic and acidic residues" evidence="19">
    <location>
        <begin position="117"/>
        <end position="131"/>
    </location>
</feature>
<dbReference type="CDD" id="cd05147">
    <property type="entry name" value="RIO1_euk"/>
    <property type="match status" value="1"/>
</dbReference>
<evidence type="ECO:0000256" key="7">
    <source>
        <dbReference type="ARBA" id="ARBA00022517"/>
    </source>
</evidence>
<dbReference type="InterPro" id="IPR011009">
    <property type="entry name" value="Kinase-like_dom_sf"/>
</dbReference>
<dbReference type="GO" id="GO:0005737">
    <property type="term" value="C:cytoplasm"/>
    <property type="evidence" value="ECO:0007669"/>
    <property type="project" value="UniProtKB-SubCell"/>
</dbReference>
<dbReference type="SUPFAM" id="SSF56112">
    <property type="entry name" value="Protein kinase-like (PK-like)"/>
    <property type="match status" value="1"/>
</dbReference>
<dbReference type="GO" id="GO:0042254">
    <property type="term" value="P:ribosome biogenesis"/>
    <property type="evidence" value="ECO:0007669"/>
    <property type="project" value="UniProtKB-KW"/>
</dbReference>